<evidence type="ECO:0000256" key="3">
    <source>
        <dbReference type="SAM" id="MobiDB-lite"/>
    </source>
</evidence>
<dbReference type="GO" id="GO:0005886">
    <property type="term" value="C:plasma membrane"/>
    <property type="evidence" value="ECO:0007669"/>
    <property type="project" value="TreeGrafter"/>
</dbReference>
<keyword evidence="5" id="KW-0808">Transferase</keyword>
<keyword evidence="4" id="KW-1133">Transmembrane helix</keyword>
<feature type="compositionally biased region" description="Polar residues" evidence="3">
    <location>
        <begin position="1"/>
        <end position="14"/>
    </location>
</feature>
<evidence type="ECO:0000256" key="1">
    <source>
        <dbReference type="ARBA" id="ARBA00004370"/>
    </source>
</evidence>
<dbReference type="GO" id="GO:0016301">
    <property type="term" value="F:kinase activity"/>
    <property type="evidence" value="ECO:0007669"/>
    <property type="project" value="UniProtKB-KW"/>
</dbReference>
<keyword evidence="6" id="KW-1185">Reference proteome</keyword>
<accession>A0A6A2ZD09</accession>
<keyword evidence="5" id="KW-0418">Kinase</keyword>
<evidence type="ECO:0000256" key="2">
    <source>
        <dbReference type="ARBA" id="ARBA00023136"/>
    </source>
</evidence>
<sequence length="161" mass="17595">MTTTDVVTESTADGRTSPPARFTTLLQRTPLSEEKHIPQPGTYVIQIPKDQAYRVPPPENARRYSHLSKSKSSRSTSCRFCCCLLTTILSLLLGAAIAAAVIYFVFKPEAPNNSIANEAIKGFNLASSSPLSPEFDLTARENNPNDKIGIYFEKGSSVKVD</sequence>
<feature type="region of interest" description="Disordered" evidence="3">
    <location>
        <begin position="1"/>
        <end position="23"/>
    </location>
</feature>
<evidence type="ECO:0000313" key="5">
    <source>
        <dbReference type="EMBL" id="KAE8688845.1"/>
    </source>
</evidence>
<gene>
    <name evidence="5" type="ORF">F3Y22_tig00110954pilonHSYRG00116</name>
</gene>
<keyword evidence="4" id="KW-0812">Transmembrane</keyword>
<dbReference type="Proteomes" id="UP000436088">
    <property type="component" value="Unassembled WGS sequence"/>
</dbReference>
<dbReference type="InterPro" id="IPR044839">
    <property type="entry name" value="NDR1-like"/>
</dbReference>
<dbReference type="EMBL" id="VEPZ02001180">
    <property type="protein sequence ID" value="KAE8688845.1"/>
    <property type="molecule type" value="Genomic_DNA"/>
</dbReference>
<feature type="transmembrane region" description="Helical" evidence="4">
    <location>
        <begin position="80"/>
        <end position="106"/>
    </location>
</feature>
<reference evidence="5" key="1">
    <citation type="submission" date="2019-09" db="EMBL/GenBank/DDBJ databases">
        <title>Draft genome information of white flower Hibiscus syriacus.</title>
        <authorList>
            <person name="Kim Y.-M."/>
        </authorList>
    </citation>
    <scope>NUCLEOTIDE SEQUENCE [LARGE SCALE GENOMIC DNA]</scope>
    <source>
        <strain evidence="5">YM2019G1</strain>
    </source>
</reference>
<dbReference type="PANTHER" id="PTHR31234:SF70">
    <property type="entry name" value="LATE EMBRYOGENESIS ABUNDANT PROTEIN LEA-2 SUBGROUP DOMAIN-CONTAINING PROTEIN"/>
    <property type="match status" value="1"/>
</dbReference>
<proteinExistence type="predicted"/>
<name>A0A6A2ZD09_HIBSY</name>
<evidence type="ECO:0000256" key="4">
    <source>
        <dbReference type="SAM" id="Phobius"/>
    </source>
</evidence>
<dbReference type="PANTHER" id="PTHR31234">
    <property type="entry name" value="LATE EMBRYOGENESIS ABUNDANT (LEA) HYDROXYPROLINE-RICH GLYCOPROTEIN FAMILY"/>
    <property type="match status" value="1"/>
</dbReference>
<evidence type="ECO:0000313" key="6">
    <source>
        <dbReference type="Proteomes" id="UP000436088"/>
    </source>
</evidence>
<organism evidence="5 6">
    <name type="scientific">Hibiscus syriacus</name>
    <name type="common">Rose of Sharon</name>
    <dbReference type="NCBI Taxonomy" id="106335"/>
    <lineage>
        <taxon>Eukaryota</taxon>
        <taxon>Viridiplantae</taxon>
        <taxon>Streptophyta</taxon>
        <taxon>Embryophyta</taxon>
        <taxon>Tracheophyta</taxon>
        <taxon>Spermatophyta</taxon>
        <taxon>Magnoliopsida</taxon>
        <taxon>eudicotyledons</taxon>
        <taxon>Gunneridae</taxon>
        <taxon>Pentapetalae</taxon>
        <taxon>rosids</taxon>
        <taxon>malvids</taxon>
        <taxon>Malvales</taxon>
        <taxon>Malvaceae</taxon>
        <taxon>Malvoideae</taxon>
        <taxon>Hibiscus</taxon>
    </lineage>
</organism>
<comment type="subcellular location">
    <subcellularLocation>
        <location evidence="1">Membrane</location>
    </subcellularLocation>
</comment>
<comment type="caution">
    <text evidence="5">The sequence shown here is derived from an EMBL/GenBank/DDBJ whole genome shotgun (WGS) entry which is preliminary data.</text>
</comment>
<keyword evidence="2 4" id="KW-0472">Membrane</keyword>
<dbReference type="GO" id="GO:0098542">
    <property type="term" value="P:defense response to other organism"/>
    <property type="evidence" value="ECO:0007669"/>
    <property type="project" value="InterPro"/>
</dbReference>
<protein>
    <submittedName>
        <fullName evidence="5">Leucine-rich repeat protein kinase family protein, putative isoform 1</fullName>
    </submittedName>
</protein>
<dbReference type="AlphaFoldDB" id="A0A6A2ZD09"/>